<gene>
    <name evidence="2" type="ORF">YALI1_B04007g</name>
</gene>
<dbReference type="GeneID" id="2906958"/>
<name>A0A1D8N674_YARLL</name>
<dbReference type="AlphaFoldDB" id="A0A1D8N674"/>
<dbReference type="VEuPathDB" id="FungiDB:YALI1_B04007g"/>
<evidence type="ECO:0000259" key="1">
    <source>
        <dbReference type="PROSITE" id="PS50181"/>
    </source>
</evidence>
<dbReference type="InterPro" id="IPR053189">
    <property type="entry name" value="Clp_protease_adapter_ClpF"/>
</dbReference>
<accession>A0A1D8N674</accession>
<proteinExistence type="predicted"/>
<dbReference type="KEGG" id="yli:2906958"/>
<dbReference type="PANTHER" id="PTHR48439:SF1">
    <property type="entry name" value="HEMIMETHYLATED DNA-BINDING DOMAIN-CONTAINING PROTEIN"/>
    <property type="match status" value="1"/>
</dbReference>
<dbReference type="PROSITE" id="PS50181">
    <property type="entry name" value="FBOX"/>
    <property type="match status" value="1"/>
</dbReference>
<dbReference type="InterPro" id="IPR001810">
    <property type="entry name" value="F-box_dom"/>
</dbReference>
<dbReference type="EMBL" id="CP017554">
    <property type="protein sequence ID" value="AOW01131.1"/>
    <property type="molecule type" value="Genomic_DNA"/>
</dbReference>
<evidence type="ECO:0000313" key="2">
    <source>
        <dbReference type="EMBL" id="AOW01131.1"/>
    </source>
</evidence>
<reference evidence="2 3" key="1">
    <citation type="journal article" date="2016" name="PLoS ONE">
        <title>Sequence Assembly of Yarrowia lipolytica Strain W29/CLIB89 Shows Transposable Element Diversity.</title>
        <authorList>
            <person name="Magnan C."/>
            <person name="Yu J."/>
            <person name="Chang I."/>
            <person name="Jahn E."/>
            <person name="Kanomata Y."/>
            <person name="Wu J."/>
            <person name="Zeller M."/>
            <person name="Oakes M."/>
            <person name="Baldi P."/>
            <person name="Sandmeyer S."/>
        </authorList>
    </citation>
    <scope>NUCLEOTIDE SEQUENCE [LARGE SCALE GENOMIC DNA]</scope>
    <source>
        <strain evidence="3">CLIB89(W29)</strain>
    </source>
</reference>
<dbReference type="VEuPathDB" id="FungiDB:YALI0_B02596g"/>
<dbReference type="PANTHER" id="PTHR48439">
    <property type="entry name" value="HEMIMETHYLATED DNA-BINDING DOMAIN-CONTAINING PROTEIN"/>
    <property type="match status" value="1"/>
</dbReference>
<dbReference type="RefSeq" id="XP_500431.3">
    <property type="nucleotide sequence ID" value="XM_500431.3"/>
</dbReference>
<dbReference type="CDD" id="cd09917">
    <property type="entry name" value="F-box_SF"/>
    <property type="match status" value="1"/>
</dbReference>
<organism evidence="2 3">
    <name type="scientific">Yarrowia lipolytica</name>
    <name type="common">Candida lipolytica</name>
    <dbReference type="NCBI Taxonomy" id="4952"/>
    <lineage>
        <taxon>Eukaryota</taxon>
        <taxon>Fungi</taxon>
        <taxon>Dikarya</taxon>
        <taxon>Ascomycota</taxon>
        <taxon>Saccharomycotina</taxon>
        <taxon>Dipodascomycetes</taxon>
        <taxon>Dipodascales</taxon>
        <taxon>Dipodascales incertae sedis</taxon>
        <taxon>Yarrowia</taxon>
    </lineage>
</organism>
<sequence>MNLPNEIIEMIFRHSSVETCVVLSQTCRSFRDMYQFSESLLKQKLLARCPWLRIKEDGVEIETWGELAYVFCARVRTTHPPLGPWSIEGLFYHEKGPWEHVFGNMAQGRVLQPPRFMIPKSPEDDIVEIDTTYQFPYAPDFEAIHHRPVAEGEYLEGNKMIITNSNTGVFGGQVSVNLSTLEIKPVAEPIFVNKVVRDDPTGQTYYDYLGTLVPVPEGTIHVTEHVNNKEVLFVTGHVFIMVPLKNGQLQVDKRFSFSMIGAYMITQFHDSTFITQATTSSQRIYYINHQTRGLTTVLATTNGLFGGDHWEKFALHNGLLWHFQHNTLVPYQVDLEHMDDYGFASIRMRADWRISCHTHGFPTGPKLLQRQDKLQRLVSLVSFPDMVFDLSTRTCYKQKKMATDLSYPHDRYFAGISDGVIRFWRWRRTTGAFDLPENQHVIHW</sequence>
<dbReference type="SUPFAM" id="SSF81383">
    <property type="entry name" value="F-box domain"/>
    <property type="match status" value="1"/>
</dbReference>
<protein>
    <recommendedName>
        <fullName evidence="1">F-box domain-containing protein</fullName>
    </recommendedName>
</protein>
<dbReference type="Proteomes" id="UP000182444">
    <property type="component" value="Chromosome 1B"/>
</dbReference>
<dbReference type="InterPro" id="IPR036047">
    <property type="entry name" value="F-box-like_dom_sf"/>
</dbReference>
<evidence type="ECO:0000313" key="3">
    <source>
        <dbReference type="Proteomes" id="UP000182444"/>
    </source>
</evidence>
<dbReference type="Pfam" id="PF12937">
    <property type="entry name" value="F-box-like"/>
    <property type="match status" value="1"/>
</dbReference>
<feature type="domain" description="F-box" evidence="1">
    <location>
        <begin position="1"/>
        <end position="44"/>
    </location>
</feature>